<protein>
    <submittedName>
        <fullName evidence="4">Alpha/beta-hydrolase</fullName>
    </submittedName>
</protein>
<dbReference type="InterPro" id="IPR051601">
    <property type="entry name" value="Serine_prot/Carboxylest_S33"/>
</dbReference>
<comment type="caution">
    <text evidence="4">The sequence shown here is derived from an EMBL/GenBank/DDBJ whole genome shotgun (WGS) entry which is preliminary data.</text>
</comment>
<evidence type="ECO:0000259" key="3">
    <source>
        <dbReference type="Pfam" id="PF00561"/>
    </source>
</evidence>
<dbReference type="Pfam" id="PF00561">
    <property type="entry name" value="Abhydrolase_1"/>
    <property type="match status" value="1"/>
</dbReference>
<dbReference type="PANTHER" id="PTHR43248">
    <property type="entry name" value="2-SUCCINYL-6-HYDROXY-2,4-CYCLOHEXADIENE-1-CARBOXYLATE SYNTHASE"/>
    <property type="match status" value="1"/>
</dbReference>
<evidence type="ECO:0000256" key="2">
    <source>
        <dbReference type="ARBA" id="ARBA00022801"/>
    </source>
</evidence>
<organism evidence="4 5">
    <name type="scientific">Collybia nuda</name>
    <dbReference type="NCBI Taxonomy" id="64659"/>
    <lineage>
        <taxon>Eukaryota</taxon>
        <taxon>Fungi</taxon>
        <taxon>Dikarya</taxon>
        <taxon>Basidiomycota</taxon>
        <taxon>Agaricomycotina</taxon>
        <taxon>Agaricomycetes</taxon>
        <taxon>Agaricomycetidae</taxon>
        <taxon>Agaricales</taxon>
        <taxon>Tricholomatineae</taxon>
        <taxon>Clitocybaceae</taxon>
        <taxon>Collybia</taxon>
    </lineage>
</organism>
<dbReference type="GO" id="GO:0008233">
    <property type="term" value="F:peptidase activity"/>
    <property type="evidence" value="ECO:0007669"/>
    <property type="project" value="InterPro"/>
</dbReference>
<dbReference type="InterPro" id="IPR029058">
    <property type="entry name" value="AB_hydrolase_fold"/>
</dbReference>
<sequence length="447" mass="50261">MSLETYVIKGSTKVVDRFFELPLDYSNESGPKIRVFVRHLIPLEKAKTLEEQEKLPYLLYLQGGPGAEVSLASALSLAPPIHEQGYQTLWLDPRGTGLSTPFSADLVQGKSDQEIFEYLKHFRADNIVRDCEAIRKALLGGRKDPADQKWTILGQSFGGFCSLTYLSFFPGGLKEVFITSGLAPLGDHPDPVYLALEPKVTKRNKIYYQKYPADVKRVRNILAFLDSNEVALPNGGTLTPSRFLQLGMEFGSKGGIDHVHQIVLRSSNDLELYGKLSYSLLQSIQSTQGMDGNPIFAILHEPIYCQGRAANWSAERVLSKFPQYQWSHIKHASPDTPAYFFGEMVLPSVFDDFANLRPLKGAAELLARYSDWPKVYDLDQLAKNEVKVTAATYYDDIYVEFGLAQETAAVVKNTEQFISNEYFHGAIRTDGPVVFKQLFKLSKREYD</sequence>
<evidence type="ECO:0000313" key="5">
    <source>
        <dbReference type="Proteomes" id="UP000807353"/>
    </source>
</evidence>
<evidence type="ECO:0000256" key="1">
    <source>
        <dbReference type="ARBA" id="ARBA00010088"/>
    </source>
</evidence>
<feature type="domain" description="AB hydrolase-1" evidence="3">
    <location>
        <begin position="57"/>
        <end position="203"/>
    </location>
</feature>
<reference evidence="4" key="1">
    <citation type="submission" date="2020-11" db="EMBL/GenBank/DDBJ databases">
        <authorList>
            <consortium name="DOE Joint Genome Institute"/>
            <person name="Ahrendt S."/>
            <person name="Riley R."/>
            <person name="Andreopoulos W."/>
            <person name="Labutti K."/>
            <person name="Pangilinan J."/>
            <person name="Ruiz-Duenas F.J."/>
            <person name="Barrasa J.M."/>
            <person name="Sanchez-Garcia M."/>
            <person name="Camarero S."/>
            <person name="Miyauchi S."/>
            <person name="Serrano A."/>
            <person name="Linde D."/>
            <person name="Babiker R."/>
            <person name="Drula E."/>
            <person name="Ayuso-Fernandez I."/>
            <person name="Pacheco R."/>
            <person name="Padilla G."/>
            <person name="Ferreira P."/>
            <person name="Barriuso J."/>
            <person name="Kellner H."/>
            <person name="Castanera R."/>
            <person name="Alfaro M."/>
            <person name="Ramirez L."/>
            <person name="Pisabarro A.G."/>
            <person name="Kuo A."/>
            <person name="Tritt A."/>
            <person name="Lipzen A."/>
            <person name="He G."/>
            <person name="Yan M."/>
            <person name="Ng V."/>
            <person name="Cullen D."/>
            <person name="Martin F."/>
            <person name="Rosso M.-N."/>
            <person name="Henrissat B."/>
            <person name="Hibbett D."/>
            <person name="Martinez A.T."/>
            <person name="Grigoriev I.V."/>
        </authorList>
    </citation>
    <scope>NUCLEOTIDE SEQUENCE</scope>
    <source>
        <strain evidence="4">CBS 247.69</strain>
    </source>
</reference>
<comment type="similarity">
    <text evidence="1">Belongs to the peptidase S33 family.</text>
</comment>
<gene>
    <name evidence="4" type="ORF">BDZ94DRAFT_1253271</name>
</gene>
<dbReference type="EMBL" id="MU150245">
    <property type="protein sequence ID" value="KAF9465821.1"/>
    <property type="molecule type" value="Genomic_DNA"/>
</dbReference>
<dbReference type="Gene3D" id="3.40.50.1820">
    <property type="entry name" value="alpha/beta hydrolase"/>
    <property type="match status" value="1"/>
</dbReference>
<dbReference type="AlphaFoldDB" id="A0A9P5YCA3"/>
<keyword evidence="2" id="KW-0378">Hydrolase</keyword>
<dbReference type="OrthoDB" id="1898734at2759"/>
<evidence type="ECO:0000313" key="4">
    <source>
        <dbReference type="EMBL" id="KAF9465821.1"/>
    </source>
</evidence>
<proteinExistence type="inferred from homology"/>
<dbReference type="SUPFAM" id="SSF53474">
    <property type="entry name" value="alpha/beta-Hydrolases"/>
    <property type="match status" value="1"/>
</dbReference>
<dbReference type="Proteomes" id="UP000807353">
    <property type="component" value="Unassembled WGS sequence"/>
</dbReference>
<accession>A0A9P5YCA3</accession>
<dbReference type="PRINTS" id="PR00793">
    <property type="entry name" value="PROAMNOPTASE"/>
</dbReference>
<name>A0A9P5YCA3_9AGAR</name>
<keyword evidence="5" id="KW-1185">Reference proteome</keyword>
<dbReference type="GO" id="GO:0006508">
    <property type="term" value="P:proteolysis"/>
    <property type="evidence" value="ECO:0007669"/>
    <property type="project" value="InterPro"/>
</dbReference>
<dbReference type="InterPro" id="IPR002410">
    <property type="entry name" value="Peptidase_S33"/>
</dbReference>
<dbReference type="PANTHER" id="PTHR43248:SF2">
    <property type="entry name" value="PROLYL AMINOPEPTIDASE"/>
    <property type="match status" value="1"/>
</dbReference>
<dbReference type="InterPro" id="IPR000073">
    <property type="entry name" value="AB_hydrolase_1"/>
</dbReference>